<proteinExistence type="predicted"/>
<gene>
    <name evidence="1" type="ORF">HZF10_14975</name>
</gene>
<keyword evidence="2" id="KW-1185">Reference proteome</keyword>
<reference evidence="1 2" key="1">
    <citation type="submission" date="2020-07" db="EMBL/GenBank/DDBJ databases">
        <authorList>
            <person name="Sun Q."/>
        </authorList>
    </citation>
    <scope>NUCLEOTIDE SEQUENCE [LARGE SCALE GENOMIC DNA]</scope>
    <source>
        <strain evidence="1 2">MAH-1</strain>
    </source>
</reference>
<organism evidence="1 2">
    <name type="scientific">Flavobacterium agri</name>
    <dbReference type="NCBI Taxonomy" id="2743471"/>
    <lineage>
        <taxon>Bacteria</taxon>
        <taxon>Pseudomonadati</taxon>
        <taxon>Bacteroidota</taxon>
        <taxon>Flavobacteriia</taxon>
        <taxon>Flavobacteriales</taxon>
        <taxon>Flavobacteriaceae</taxon>
        <taxon>Flavobacterium</taxon>
    </lineage>
</organism>
<accession>A0A7Y8Y6S1</accession>
<dbReference type="AlphaFoldDB" id="A0A7Y8Y6S1"/>
<evidence type="ECO:0000313" key="2">
    <source>
        <dbReference type="Proteomes" id="UP000535020"/>
    </source>
</evidence>
<comment type="caution">
    <text evidence="1">The sequence shown here is derived from an EMBL/GenBank/DDBJ whole genome shotgun (WGS) entry which is preliminary data.</text>
</comment>
<evidence type="ECO:0000313" key="1">
    <source>
        <dbReference type="EMBL" id="NYA72230.1"/>
    </source>
</evidence>
<sequence>MNRILFFLLMIGLPVFSQTSGRDPQYQIDYEMELKKPGSFIGISTFKSPSEQDKSNCKGLKGVRIRLTNGDNLIYDNVAVDCGPYAPNRANVKASILLTPELEAKLDGQEIVEFTLGNLKTPVTFKEDNENLKVLLKLVKDESGF</sequence>
<name>A0A7Y8Y6S1_9FLAO</name>
<protein>
    <submittedName>
        <fullName evidence="1">Uncharacterized protein</fullName>
    </submittedName>
</protein>
<dbReference type="Proteomes" id="UP000535020">
    <property type="component" value="Unassembled WGS sequence"/>
</dbReference>
<dbReference type="EMBL" id="JACBJI010000007">
    <property type="protein sequence ID" value="NYA72230.1"/>
    <property type="molecule type" value="Genomic_DNA"/>
</dbReference>